<evidence type="ECO:0000259" key="2">
    <source>
        <dbReference type="Pfam" id="PF00561"/>
    </source>
</evidence>
<dbReference type="RefSeq" id="WP_017822306.1">
    <property type="nucleotide sequence ID" value="NZ_AORC01000003.1"/>
</dbReference>
<dbReference type="Gene3D" id="3.40.50.1820">
    <property type="entry name" value="alpha/beta hydrolase"/>
    <property type="match status" value="1"/>
</dbReference>
<accession>A0A022L4N2</accession>
<sequence length="477" mass="51525">MRLLNNHSIIERPGQDELLSIRNDLMTVYRAIDGAGVHAVSSGGAEHGGAEEGSAELFPLRYARATPRRFPRRRVPGSSRTVLDHAQAPLLVIPDGPGMASVLPYDVLRRSLASRGVDVLMMEHRGVGLSRLDSTGADLPMASMQVRSVLGDLLAVMDHARVQKATVYGVGYGAYLAQGLAALHPDRVHSLVLDSPLTGVDDEKAGQRALRAMYWDGEDPATATTAAVLRRLVEDGVVDGHRAGTIVLAVHEYGGPDAVRDLADLLAIDRGQLTWNSIRQVLAQSWLESTPYVRELDLVAPIAHTELGSGHDADGDPMDTLALFGEQSRAVPRFSGEPLDMHDLSTRITAPTLVITGGRNLIYPPSTARSLAQRIPGASLLELPGTGHSVLDSHSQVAQVAARWSVAGAAHLLPERADELAALPATPVNQVLQRGLQLAMTAERLSPWRLRFESARARREEAHADPMARRSRRVRLD</sequence>
<dbReference type="Pfam" id="PF00561">
    <property type="entry name" value="Abhydrolase_1"/>
    <property type="match status" value="1"/>
</dbReference>
<dbReference type="SUPFAM" id="SSF53474">
    <property type="entry name" value="alpha/beta-Hydrolases"/>
    <property type="match status" value="1"/>
</dbReference>
<dbReference type="PANTHER" id="PTHR43433">
    <property type="entry name" value="HYDROLASE, ALPHA/BETA FOLD FAMILY PROTEIN"/>
    <property type="match status" value="1"/>
</dbReference>
<dbReference type="InterPro" id="IPR029058">
    <property type="entry name" value="AB_hydrolase_fold"/>
</dbReference>
<dbReference type="HOGENOM" id="CLU_054744_0_0_11"/>
<dbReference type="Proteomes" id="UP000019754">
    <property type="component" value="Unassembled WGS sequence"/>
</dbReference>
<evidence type="ECO:0000256" key="1">
    <source>
        <dbReference type="SAM" id="MobiDB-lite"/>
    </source>
</evidence>
<keyword evidence="4" id="KW-1185">Reference proteome</keyword>
<dbReference type="InterPro" id="IPR000073">
    <property type="entry name" value="AB_hydrolase_1"/>
</dbReference>
<reference evidence="3 4" key="1">
    <citation type="journal article" date="2013" name="Genome Announc.">
        <title>Draft genome sequence of an Actinobacterium, Brachybacterium muris strain UCD-AY4.</title>
        <authorList>
            <person name="Lo J.R."/>
            <person name="Lang J.M."/>
            <person name="Darling A.E."/>
            <person name="Eisen J.A."/>
            <person name="Coil D.A."/>
        </authorList>
    </citation>
    <scope>NUCLEOTIDE SEQUENCE [LARGE SCALE GENOMIC DNA]</scope>
    <source>
        <strain evidence="3 4">UCD-AY4</strain>
    </source>
</reference>
<dbReference type="GO" id="GO:0016787">
    <property type="term" value="F:hydrolase activity"/>
    <property type="evidence" value="ECO:0007669"/>
    <property type="project" value="UniProtKB-KW"/>
</dbReference>
<dbReference type="AlphaFoldDB" id="A0A022L4N2"/>
<dbReference type="STRING" id="1249481.D641_0102950"/>
<evidence type="ECO:0000313" key="4">
    <source>
        <dbReference type="Proteomes" id="UP000019754"/>
    </source>
</evidence>
<evidence type="ECO:0000313" key="3">
    <source>
        <dbReference type="EMBL" id="EYT50777.1"/>
    </source>
</evidence>
<dbReference type="InterPro" id="IPR050471">
    <property type="entry name" value="AB_hydrolase"/>
</dbReference>
<dbReference type="PANTHER" id="PTHR43433:SF5">
    <property type="entry name" value="AB HYDROLASE-1 DOMAIN-CONTAINING PROTEIN"/>
    <property type="match status" value="1"/>
</dbReference>
<gene>
    <name evidence="3" type="ORF">D641_0102950</name>
</gene>
<feature type="domain" description="AB hydrolase-1" evidence="2">
    <location>
        <begin position="89"/>
        <end position="207"/>
    </location>
</feature>
<organism evidence="3 4">
    <name type="scientific">Brachybacterium muris UCD-AY4</name>
    <dbReference type="NCBI Taxonomy" id="1249481"/>
    <lineage>
        <taxon>Bacteria</taxon>
        <taxon>Bacillati</taxon>
        <taxon>Actinomycetota</taxon>
        <taxon>Actinomycetes</taxon>
        <taxon>Micrococcales</taxon>
        <taxon>Dermabacteraceae</taxon>
        <taxon>Brachybacterium</taxon>
    </lineage>
</organism>
<name>A0A022L4N2_9MICO</name>
<protein>
    <submittedName>
        <fullName evidence="3">Alpha/beta hydrolase</fullName>
    </submittedName>
</protein>
<keyword evidence="3" id="KW-0378">Hydrolase</keyword>
<dbReference type="EMBL" id="AORC01000003">
    <property type="protein sequence ID" value="EYT50777.1"/>
    <property type="molecule type" value="Genomic_DNA"/>
</dbReference>
<proteinExistence type="predicted"/>
<feature type="region of interest" description="Disordered" evidence="1">
    <location>
        <begin position="457"/>
        <end position="477"/>
    </location>
</feature>
<comment type="caution">
    <text evidence="3">The sequence shown here is derived from an EMBL/GenBank/DDBJ whole genome shotgun (WGS) entry which is preliminary data.</text>
</comment>